<dbReference type="PANTHER" id="PTHR43649:SF31">
    <property type="entry name" value="SN-GLYCEROL-3-PHOSPHATE-BINDING PERIPLASMIC PROTEIN UGPB"/>
    <property type="match status" value="1"/>
</dbReference>
<gene>
    <name evidence="7" type="ORF">SAMN04487928_11625</name>
</gene>
<accession>A0A1I5V8S6</accession>
<dbReference type="PANTHER" id="PTHR43649">
    <property type="entry name" value="ARABINOSE-BINDING PROTEIN-RELATED"/>
    <property type="match status" value="1"/>
</dbReference>
<dbReference type="Proteomes" id="UP000182624">
    <property type="component" value="Unassembled WGS sequence"/>
</dbReference>
<keyword evidence="3" id="KW-0813">Transport</keyword>
<keyword evidence="4 6" id="KW-0732">Signal</keyword>
<dbReference type="GO" id="GO:0030313">
    <property type="term" value="C:cell envelope"/>
    <property type="evidence" value="ECO:0007669"/>
    <property type="project" value="UniProtKB-SubCell"/>
</dbReference>
<keyword evidence="7" id="KW-0762">Sugar transport</keyword>
<comment type="similarity">
    <text evidence="2">Belongs to the bacterial solute-binding protein 1 family.</text>
</comment>
<organism evidence="7 8">
    <name type="scientific">Butyrivibrio proteoclasticus</name>
    <dbReference type="NCBI Taxonomy" id="43305"/>
    <lineage>
        <taxon>Bacteria</taxon>
        <taxon>Bacillati</taxon>
        <taxon>Bacillota</taxon>
        <taxon>Clostridia</taxon>
        <taxon>Lachnospirales</taxon>
        <taxon>Lachnospiraceae</taxon>
        <taxon>Butyrivibrio</taxon>
    </lineage>
</organism>
<evidence type="ECO:0000313" key="7">
    <source>
        <dbReference type="EMBL" id="SFQ03899.1"/>
    </source>
</evidence>
<evidence type="ECO:0000256" key="4">
    <source>
        <dbReference type="ARBA" id="ARBA00022729"/>
    </source>
</evidence>
<evidence type="ECO:0000256" key="6">
    <source>
        <dbReference type="SAM" id="SignalP"/>
    </source>
</evidence>
<feature type="compositionally biased region" description="Basic and acidic residues" evidence="5">
    <location>
        <begin position="41"/>
        <end position="50"/>
    </location>
</feature>
<dbReference type="AlphaFoldDB" id="A0A1I5V8S6"/>
<dbReference type="RefSeq" id="WP_074888567.1">
    <property type="nucleotide sequence ID" value="NZ_FOXO01000016.1"/>
</dbReference>
<protein>
    <submittedName>
        <fullName evidence="7">Multiple sugar transport system substrate-binding protein</fullName>
    </submittedName>
</protein>
<evidence type="ECO:0000256" key="3">
    <source>
        <dbReference type="ARBA" id="ARBA00022448"/>
    </source>
</evidence>
<evidence type="ECO:0000313" key="8">
    <source>
        <dbReference type="Proteomes" id="UP000182624"/>
    </source>
</evidence>
<feature type="region of interest" description="Disordered" evidence="5">
    <location>
        <begin position="28"/>
        <end position="54"/>
    </location>
</feature>
<evidence type="ECO:0000256" key="2">
    <source>
        <dbReference type="ARBA" id="ARBA00008520"/>
    </source>
</evidence>
<feature type="chain" id="PRO_5039222223" evidence="6">
    <location>
        <begin position="22"/>
        <end position="486"/>
    </location>
</feature>
<reference evidence="8" key="1">
    <citation type="submission" date="2016-10" db="EMBL/GenBank/DDBJ databases">
        <authorList>
            <person name="Varghese N."/>
            <person name="Submissions S."/>
        </authorList>
    </citation>
    <scope>NUCLEOTIDE SEQUENCE [LARGE SCALE GENOMIC DNA]</scope>
    <source>
        <strain evidence="8">P18</strain>
    </source>
</reference>
<dbReference type="EMBL" id="FOXO01000016">
    <property type="protein sequence ID" value="SFQ03899.1"/>
    <property type="molecule type" value="Genomic_DNA"/>
</dbReference>
<keyword evidence="8" id="KW-1185">Reference proteome</keyword>
<dbReference type="InterPro" id="IPR006059">
    <property type="entry name" value="SBP"/>
</dbReference>
<evidence type="ECO:0000256" key="1">
    <source>
        <dbReference type="ARBA" id="ARBA00004196"/>
    </source>
</evidence>
<sequence>MKVKKVLALVLSVAMISSLVACGNAASETQTAGSDTQQAETKTEETKAEETTTAASDVTDTITIMVPPITGDYVDLLGGWISDFNQEYPNIKIDVISTSWDDHTEKLTTMALAGEAPDIAEVSYAAIGSYVENGTAIDISKYIDPERLSDYDQNALDYMTLEGTLYGLPLYITIQALGGNREMLEAAGADVTKIQTSGWTYDQFLDVIKNGTTSDRFGFVFANAGATTQDFINIFGVAAGITSSFTQDLKYSYTSDNMLSLLEAVETMTSSGYMPNYAVEAGQRLVMLQTGQTMLTGKAMPLFENNIKRNIEKMQAKDPEAVEGTIEMEYVFLPVPTMENATASVFGTVDGMIALRNNNTTDEHLQNVLKFMDFLCSGERAATVDNAVYLTGVCESARKAQESFELDQSDENAAAVAYAISKVVAPPTGISAEQSANAKTMMDETIVPKFQALLAGETTAKDVYDAICTEAYKLFGEENCASGWIK</sequence>
<comment type="subcellular location">
    <subcellularLocation>
        <location evidence="1">Cell envelope</location>
    </subcellularLocation>
</comment>
<dbReference type="Gene3D" id="3.40.190.10">
    <property type="entry name" value="Periplasmic binding protein-like II"/>
    <property type="match status" value="1"/>
</dbReference>
<dbReference type="PROSITE" id="PS51257">
    <property type="entry name" value="PROKAR_LIPOPROTEIN"/>
    <property type="match status" value="1"/>
</dbReference>
<proteinExistence type="inferred from homology"/>
<feature type="signal peptide" evidence="6">
    <location>
        <begin position="1"/>
        <end position="21"/>
    </location>
</feature>
<dbReference type="InterPro" id="IPR050490">
    <property type="entry name" value="Bact_solute-bd_prot1"/>
</dbReference>
<name>A0A1I5V8S6_9FIRM</name>
<evidence type="ECO:0000256" key="5">
    <source>
        <dbReference type="SAM" id="MobiDB-lite"/>
    </source>
</evidence>
<dbReference type="Pfam" id="PF01547">
    <property type="entry name" value="SBP_bac_1"/>
    <property type="match status" value="1"/>
</dbReference>
<dbReference type="SUPFAM" id="SSF53850">
    <property type="entry name" value="Periplasmic binding protein-like II"/>
    <property type="match status" value="1"/>
</dbReference>
<dbReference type="OrthoDB" id="383937at2"/>